<feature type="compositionally biased region" description="Polar residues" evidence="1">
    <location>
        <begin position="25"/>
        <end position="37"/>
    </location>
</feature>
<protein>
    <submittedName>
        <fullName evidence="2">Uncharacterized protein</fullName>
    </submittedName>
</protein>
<sequence length="487" mass="53580">MYWLKRPYQCGGDGARAHPRDWNPNYDSELSDLSDNPLSDPEDSAEPARRQWAPVPRTPGHSAPCRASPTDRSLQGAEIEGDKHPENGHPITCYICGTPSAGNVLHVQKQEHSPQAPFFPFLWLHTPPPGANPITPGGSARACDSCFSSLMQQWHSFDMANVPVLQRLYVVPLNSGPEKGTPSKPSDSHPKGPVVCYLCGEDCANQGKLVRSRINNGSAKSTMHFPFLTQLPCPPGSRGATHQGEVQSCRKCYGVLEDIWAIYRACHNEALITSVQSFLSRYHQVFSSTDASSSGAPRRAGVISGHSVPTSVCYVCGAELGPGCEYQLSINPPNRYADKEPFFPFLTVYPPAPKARPADSTGLVSTCGLCYHDLLSQWFQHEMKTQHPSSPWSRQYQVESFVCFFCRQDKRRLLGLRCVQLARLPVFLLARRAPYTLFVDDGKQLLVGACIECKPLAMVDVNMAHSGSSLTSSPAPSRTYSLPHLRT</sequence>
<reference evidence="2" key="1">
    <citation type="thesis" date="2020" institute="ProQuest LLC" country="789 East Eisenhower Parkway, Ann Arbor, MI, USA">
        <title>Comparative Genomics and Chromosome Evolution.</title>
        <authorList>
            <person name="Mudd A.B."/>
        </authorList>
    </citation>
    <scope>NUCLEOTIDE SEQUENCE</scope>
    <source>
        <strain evidence="2">237g6f4</strain>
        <tissue evidence="2">Blood</tissue>
    </source>
</reference>
<evidence type="ECO:0000313" key="3">
    <source>
        <dbReference type="Proteomes" id="UP000824782"/>
    </source>
</evidence>
<dbReference type="Proteomes" id="UP000824782">
    <property type="component" value="Unassembled WGS sequence"/>
</dbReference>
<proteinExistence type="predicted"/>
<feature type="region of interest" description="Disordered" evidence="1">
    <location>
        <begin position="1"/>
        <end position="85"/>
    </location>
</feature>
<gene>
    <name evidence="2" type="ORF">GDO81_015702</name>
</gene>
<dbReference type="PANTHER" id="PTHR40240">
    <property type="entry name" value="PLEXUS, ISOFORM A"/>
    <property type="match status" value="1"/>
</dbReference>
<name>A0AAV7AR35_ENGPU</name>
<evidence type="ECO:0000313" key="2">
    <source>
        <dbReference type="EMBL" id="KAG8562503.1"/>
    </source>
</evidence>
<dbReference type="PANTHER" id="PTHR40240:SF1">
    <property type="entry name" value="PLEXUS, ISOFORM A"/>
    <property type="match status" value="1"/>
</dbReference>
<dbReference type="EMBL" id="WNYA01000007">
    <property type="protein sequence ID" value="KAG8562503.1"/>
    <property type="molecule type" value="Genomic_DNA"/>
</dbReference>
<feature type="compositionally biased region" description="Low complexity" evidence="1">
    <location>
        <begin position="466"/>
        <end position="477"/>
    </location>
</feature>
<keyword evidence="3" id="KW-1185">Reference proteome</keyword>
<comment type="caution">
    <text evidence="2">The sequence shown here is derived from an EMBL/GenBank/DDBJ whole genome shotgun (WGS) entry which is preliminary data.</text>
</comment>
<dbReference type="AlphaFoldDB" id="A0AAV7AR35"/>
<accession>A0AAV7AR35</accession>
<feature type="region of interest" description="Disordered" evidence="1">
    <location>
        <begin position="466"/>
        <end position="487"/>
    </location>
</feature>
<organism evidence="2 3">
    <name type="scientific">Engystomops pustulosus</name>
    <name type="common">Tungara frog</name>
    <name type="synonym">Physalaemus pustulosus</name>
    <dbReference type="NCBI Taxonomy" id="76066"/>
    <lineage>
        <taxon>Eukaryota</taxon>
        <taxon>Metazoa</taxon>
        <taxon>Chordata</taxon>
        <taxon>Craniata</taxon>
        <taxon>Vertebrata</taxon>
        <taxon>Euteleostomi</taxon>
        <taxon>Amphibia</taxon>
        <taxon>Batrachia</taxon>
        <taxon>Anura</taxon>
        <taxon>Neobatrachia</taxon>
        <taxon>Hyloidea</taxon>
        <taxon>Leptodactylidae</taxon>
        <taxon>Leiuperinae</taxon>
        <taxon>Engystomops</taxon>
    </lineage>
</organism>
<evidence type="ECO:0000256" key="1">
    <source>
        <dbReference type="SAM" id="MobiDB-lite"/>
    </source>
</evidence>